<evidence type="ECO:0000313" key="2">
    <source>
        <dbReference type="EMBL" id="RZS90185.1"/>
    </source>
</evidence>
<dbReference type="EMBL" id="SGXD01000002">
    <property type="protein sequence ID" value="RZS90185.1"/>
    <property type="molecule type" value="Genomic_DNA"/>
</dbReference>
<proteinExistence type="predicted"/>
<gene>
    <name evidence="2" type="ORF">EV189_1969</name>
</gene>
<comment type="caution">
    <text evidence="2">The sequence shown here is derived from an EMBL/GenBank/DDBJ whole genome shotgun (WGS) entry which is preliminary data.</text>
</comment>
<dbReference type="Proteomes" id="UP000293638">
    <property type="component" value="Unassembled WGS sequence"/>
</dbReference>
<feature type="compositionally biased region" description="Basic and acidic residues" evidence="1">
    <location>
        <begin position="27"/>
        <end position="36"/>
    </location>
</feature>
<keyword evidence="3" id="KW-1185">Reference proteome</keyword>
<evidence type="ECO:0000313" key="3">
    <source>
        <dbReference type="Proteomes" id="UP000293638"/>
    </source>
</evidence>
<feature type="compositionally biased region" description="Polar residues" evidence="1">
    <location>
        <begin position="37"/>
        <end position="46"/>
    </location>
</feature>
<sequence length="74" mass="7635">MRFRPSGHPPVTVDPQQPELGRNRKGGTSDKAEKIRNSSPSASQGGQAHGTDKGNKGGGEGGSVPPDQQSPYPA</sequence>
<evidence type="ECO:0000256" key="1">
    <source>
        <dbReference type="SAM" id="MobiDB-lite"/>
    </source>
</evidence>
<dbReference type="AlphaFoldDB" id="A0A4Q7NT04"/>
<organism evidence="2 3">
    <name type="scientific">Motilibacter rhizosphaerae</name>
    <dbReference type="NCBI Taxonomy" id="598652"/>
    <lineage>
        <taxon>Bacteria</taxon>
        <taxon>Bacillati</taxon>
        <taxon>Actinomycetota</taxon>
        <taxon>Actinomycetes</taxon>
        <taxon>Motilibacterales</taxon>
        <taxon>Motilibacteraceae</taxon>
        <taxon>Motilibacter</taxon>
    </lineage>
</organism>
<accession>A0A4Q7NT04</accession>
<reference evidence="2 3" key="1">
    <citation type="submission" date="2019-02" db="EMBL/GenBank/DDBJ databases">
        <title>Genomic Encyclopedia of Type Strains, Phase IV (KMG-IV): sequencing the most valuable type-strain genomes for metagenomic binning, comparative biology and taxonomic classification.</title>
        <authorList>
            <person name="Goeker M."/>
        </authorList>
    </citation>
    <scope>NUCLEOTIDE SEQUENCE [LARGE SCALE GENOMIC DNA]</scope>
    <source>
        <strain evidence="2 3">DSM 45622</strain>
    </source>
</reference>
<protein>
    <submittedName>
        <fullName evidence="2">Uncharacterized protein</fullName>
    </submittedName>
</protein>
<feature type="region of interest" description="Disordered" evidence="1">
    <location>
        <begin position="1"/>
        <end position="74"/>
    </location>
</feature>
<name>A0A4Q7NT04_9ACTN</name>